<dbReference type="VEuPathDB" id="FungiDB:H257_03275"/>
<dbReference type="GeneID" id="20805271"/>
<dbReference type="OrthoDB" id="6475849at2759"/>
<dbReference type="RefSeq" id="XP_009825585.1">
    <property type="nucleotide sequence ID" value="XM_009827283.1"/>
</dbReference>
<organism evidence="2">
    <name type="scientific">Aphanomyces astaci</name>
    <name type="common">Crayfish plague agent</name>
    <dbReference type="NCBI Taxonomy" id="112090"/>
    <lineage>
        <taxon>Eukaryota</taxon>
        <taxon>Sar</taxon>
        <taxon>Stramenopiles</taxon>
        <taxon>Oomycota</taxon>
        <taxon>Saprolegniomycetes</taxon>
        <taxon>Saprolegniales</taxon>
        <taxon>Verrucalvaceae</taxon>
        <taxon>Aphanomyces</taxon>
    </lineage>
</organism>
<evidence type="ECO:0008006" key="3">
    <source>
        <dbReference type="Google" id="ProtNLM"/>
    </source>
</evidence>
<accession>W4H112</accession>
<reference evidence="2" key="1">
    <citation type="submission" date="2013-12" db="EMBL/GenBank/DDBJ databases">
        <title>The Genome Sequence of Aphanomyces astaci APO3.</title>
        <authorList>
            <consortium name="The Broad Institute Genomics Platform"/>
            <person name="Russ C."/>
            <person name="Tyler B."/>
            <person name="van West P."/>
            <person name="Dieguez-Uribeondo J."/>
            <person name="Young S.K."/>
            <person name="Zeng Q."/>
            <person name="Gargeya S."/>
            <person name="Fitzgerald M."/>
            <person name="Abouelleil A."/>
            <person name="Alvarado L."/>
            <person name="Chapman S.B."/>
            <person name="Gainer-Dewar J."/>
            <person name="Goldberg J."/>
            <person name="Griggs A."/>
            <person name="Gujja S."/>
            <person name="Hansen M."/>
            <person name="Howarth C."/>
            <person name="Imamovic A."/>
            <person name="Ireland A."/>
            <person name="Larimer J."/>
            <person name="McCowan C."/>
            <person name="Murphy C."/>
            <person name="Pearson M."/>
            <person name="Poon T.W."/>
            <person name="Priest M."/>
            <person name="Roberts A."/>
            <person name="Saif S."/>
            <person name="Shea T."/>
            <person name="Sykes S."/>
            <person name="Wortman J."/>
            <person name="Nusbaum C."/>
            <person name="Birren B."/>
        </authorList>
    </citation>
    <scope>NUCLEOTIDE SEQUENCE [LARGE SCALE GENOMIC DNA]</scope>
    <source>
        <strain evidence="2">APO3</strain>
    </source>
</reference>
<dbReference type="EMBL" id="KI913118">
    <property type="protein sequence ID" value="ETV85567.1"/>
    <property type="molecule type" value="Genomic_DNA"/>
</dbReference>
<gene>
    <name evidence="2" type="ORF">H257_03275</name>
</gene>
<feature type="signal peptide" evidence="1">
    <location>
        <begin position="1"/>
        <end position="17"/>
    </location>
</feature>
<sequence length="79" mass="8565">MVKVLIFLSALATAATSDSVTELSESVAKLNGIPAFVDIKTRVDDNDPTKNALFGLRRPLSVFPTSKQVIYSIMHDTPT</sequence>
<proteinExistence type="predicted"/>
<protein>
    <recommendedName>
        <fullName evidence="3">RxLR effector protein</fullName>
    </recommendedName>
</protein>
<keyword evidence="1" id="KW-0732">Signal</keyword>
<dbReference type="AlphaFoldDB" id="W4H112"/>
<feature type="chain" id="PRO_5004841443" description="RxLR effector protein" evidence="1">
    <location>
        <begin position="18"/>
        <end position="79"/>
    </location>
</feature>
<evidence type="ECO:0000313" key="2">
    <source>
        <dbReference type="EMBL" id="ETV85567.1"/>
    </source>
</evidence>
<name>W4H112_APHAT</name>
<evidence type="ECO:0000256" key="1">
    <source>
        <dbReference type="SAM" id="SignalP"/>
    </source>
</evidence>